<dbReference type="RefSeq" id="WP_379262147.1">
    <property type="nucleotide sequence ID" value="NZ_JBHUMJ010000002.1"/>
</dbReference>
<accession>A0ABW5SNN3</accession>
<organism evidence="2 3">
    <name type="scientific">Paenibacillus shunpengii</name>
    <dbReference type="NCBI Taxonomy" id="2054424"/>
    <lineage>
        <taxon>Bacteria</taxon>
        <taxon>Bacillati</taxon>
        <taxon>Bacillota</taxon>
        <taxon>Bacilli</taxon>
        <taxon>Bacillales</taxon>
        <taxon>Paenibacillaceae</taxon>
        <taxon>Paenibacillus</taxon>
    </lineage>
</organism>
<comment type="caution">
    <text evidence="2">The sequence shown here is derived from an EMBL/GenBank/DDBJ whole genome shotgun (WGS) entry which is preliminary data.</text>
</comment>
<evidence type="ECO:0000256" key="1">
    <source>
        <dbReference type="SAM" id="SignalP"/>
    </source>
</evidence>
<keyword evidence="3" id="KW-1185">Reference proteome</keyword>
<gene>
    <name evidence="2" type="ORF">ACFSVM_11160</name>
</gene>
<evidence type="ECO:0000313" key="2">
    <source>
        <dbReference type="EMBL" id="MFD2701025.1"/>
    </source>
</evidence>
<dbReference type="EMBL" id="JBHUMJ010000002">
    <property type="protein sequence ID" value="MFD2701025.1"/>
    <property type="molecule type" value="Genomic_DNA"/>
</dbReference>
<keyword evidence="1" id="KW-0732">Signal</keyword>
<dbReference type="PROSITE" id="PS51257">
    <property type="entry name" value="PROKAR_LIPOPROTEIN"/>
    <property type="match status" value="1"/>
</dbReference>
<protein>
    <submittedName>
        <fullName evidence="2">Uncharacterized protein</fullName>
    </submittedName>
</protein>
<feature type="signal peptide" evidence="1">
    <location>
        <begin position="1"/>
        <end position="23"/>
    </location>
</feature>
<evidence type="ECO:0000313" key="3">
    <source>
        <dbReference type="Proteomes" id="UP001597540"/>
    </source>
</evidence>
<feature type="chain" id="PRO_5047148613" evidence="1">
    <location>
        <begin position="24"/>
        <end position="160"/>
    </location>
</feature>
<proteinExistence type="predicted"/>
<sequence length="160" mass="18432">MKKSRVIMITVLLTMLLIISACANSNVPRAAEVAEKYKLGELESPQINEVTDQIISKKYEEMEPLTTEVFYERSVSSRVFIRGSQLAQLKESEVRLTDLEFTERNVADTQIELNYTGTISLAEETLDLEGTIYMLKEDDEWKVNNDIYNVEDIFNNLMKH</sequence>
<dbReference type="Proteomes" id="UP001597540">
    <property type="component" value="Unassembled WGS sequence"/>
</dbReference>
<reference evidence="3" key="1">
    <citation type="journal article" date="2019" name="Int. J. Syst. Evol. Microbiol.">
        <title>The Global Catalogue of Microorganisms (GCM) 10K type strain sequencing project: providing services to taxonomists for standard genome sequencing and annotation.</title>
        <authorList>
            <consortium name="The Broad Institute Genomics Platform"/>
            <consortium name="The Broad Institute Genome Sequencing Center for Infectious Disease"/>
            <person name="Wu L."/>
            <person name="Ma J."/>
        </authorList>
    </citation>
    <scope>NUCLEOTIDE SEQUENCE [LARGE SCALE GENOMIC DNA]</scope>
    <source>
        <strain evidence="3">KCTC 33849</strain>
    </source>
</reference>
<name>A0ABW5SNN3_9BACL</name>